<accession>A0A0F9CFG6</accession>
<sequence length="115" mass="12717">MFRKLTFILLAFMLSTAMAVQPYHEIQVVDERGVKVTTITSVEIYAPDTTTDAVIYSDRGEQNAITIPMTTSSTNTTLVDGFMSWYGPDGYDFSFTDGTNIATNANHRTRTSSEG</sequence>
<reference evidence="1" key="1">
    <citation type="journal article" date="2015" name="Nature">
        <title>Complex archaea that bridge the gap between prokaryotes and eukaryotes.</title>
        <authorList>
            <person name="Spang A."/>
            <person name="Saw J.H."/>
            <person name="Jorgensen S.L."/>
            <person name="Zaremba-Niedzwiedzka K."/>
            <person name="Martijn J."/>
            <person name="Lind A.E."/>
            <person name="van Eijk R."/>
            <person name="Schleper C."/>
            <person name="Guy L."/>
            <person name="Ettema T.J."/>
        </authorList>
    </citation>
    <scope>NUCLEOTIDE SEQUENCE</scope>
</reference>
<dbReference type="AlphaFoldDB" id="A0A0F9CFG6"/>
<organism evidence="1">
    <name type="scientific">marine sediment metagenome</name>
    <dbReference type="NCBI Taxonomy" id="412755"/>
    <lineage>
        <taxon>unclassified sequences</taxon>
        <taxon>metagenomes</taxon>
        <taxon>ecological metagenomes</taxon>
    </lineage>
</organism>
<protein>
    <submittedName>
        <fullName evidence="1">Uncharacterized protein</fullName>
    </submittedName>
</protein>
<gene>
    <name evidence="1" type="ORF">LCGC14_2616340</name>
</gene>
<evidence type="ECO:0000313" key="1">
    <source>
        <dbReference type="EMBL" id="KKL04411.1"/>
    </source>
</evidence>
<proteinExistence type="predicted"/>
<dbReference type="EMBL" id="LAZR01044533">
    <property type="protein sequence ID" value="KKL04411.1"/>
    <property type="molecule type" value="Genomic_DNA"/>
</dbReference>
<name>A0A0F9CFG6_9ZZZZ</name>
<comment type="caution">
    <text evidence="1">The sequence shown here is derived from an EMBL/GenBank/DDBJ whole genome shotgun (WGS) entry which is preliminary data.</text>
</comment>
<feature type="non-terminal residue" evidence="1">
    <location>
        <position position="115"/>
    </location>
</feature>